<dbReference type="EMBL" id="QICS01000005">
    <property type="protein sequence ID" value="PXV90210.1"/>
    <property type="molecule type" value="Genomic_DNA"/>
</dbReference>
<reference evidence="2 3" key="1">
    <citation type="journal article" date="2017" name="Genome Announc.">
        <title>Draft Genome Sequence of a Sporulating and Motile Strain of Lachnotalea glycerini Isolated from Water in Quebec City, Canada.</title>
        <authorList>
            <person name="Maheux A.F."/>
            <person name="Boudreau D.K."/>
            <person name="Berube E."/>
            <person name="Boissinot M."/>
            <person name="Raymond F."/>
            <person name="Brodeur S."/>
            <person name="Corbeil J."/>
            <person name="Isabel S."/>
            <person name="Omar R.F."/>
            <person name="Bergeron M.G."/>
        </authorList>
    </citation>
    <scope>NUCLEOTIDE SEQUENCE [LARGE SCALE GENOMIC DNA]</scope>
    <source>
        <strain evidence="2 3">CCRI-19302</strain>
    </source>
</reference>
<organism evidence="2 3">
    <name type="scientific">Lachnotalea glycerini</name>
    <dbReference type="NCBI Taxonomy" id="1763509"/>
    <lineage>
        <taxon>Bacteria</taxon>
        <taxon>Bacillati</taxon>
        <taxon>Bacillota</taxon>
        <taxon>Clostridia</taxon>
        <taxon>Lachnospirales</taxon>
        <taxon>Lachnospiraceae</taxon>
        <taxon>Lachnotalea</taxon>
    </lineage>
</organism>
<comment type="caution">
    <text evidence="2">The sequence shown here is derived from an EMBL/GenBank/DDBJ whole genome shotgun (WGS) entry which is preliminary data.</text>
</comment>
<dbReference type="RefSeq" id="WP_094377597.1">
    <property type="nucleotide sequence ID" value="NZ_NOKA02000032.1"/>
</dbReference>
<reference evidence="1 4" key="2">
    <citation type="submission" date="2018-05" db="EMBL/GenBank/DDBJ databases">
        <title>Genomic Encyclopedia of Type Strains, Phase IV (KMG-IV): sequencing the most valuable type-strain genomes for metagenomic binning, comparative biology and taxonomic classification.</title>
        <authorList>
            <person name="Goeker M."/>
        </authorList>
    </citation>
    <scope>NUCLEOTIDE SEQUENCE [LARGE SCALE GENOMIC DNA]</scope>
    <source>
        <strain evidence="1 4">DSM 28816</strain>
    </source>
</reference>
<proteinExistence type="predicted"/>
<name>A0A255IGN0_9FIRM</name>
<gene>
    <name evidence="1" type="ORF">C8E03_105118</name>
    <name evidence="2" type="ORF">CG710_013670</name>
</gene>
<keyword evidence="3" id="KW-1185">Reference proteome</keyword>
<dbReference type="Proteomes" id="UP000216411">
    <property type="component" value="Unassembled WGS sequence"/>
</dbReference>
<reference evidence="2" key="3">
    <citation type="submission" date="2018-07" db="EMBL/GenBank/DDBJ databases">
        <authorList>
            <person name="Quirk P.G."/>
            <person name="Krulwich T.A."/>
        </authorList>
    </citation>
    <scope>NUCLEOTIDE SEQUENCE</scope>
    <source>
        <strain evidence="2">CCRI-19302</strain>
    </source>
</reference>
<sequence>MENLREQQLDALKAVFDYNKKLIPALEEVLVELRGSQKEDTKEYLNYILKGVNWVIQVVNGTKSLINEKEDIIKKDAMNEVIVNLNQSIKEENNMETAKVIETGIIPFIQLVSNTAMEITQLEMN</sequence>
<accession>A0A255IGN0</accession>
<dbReference type="OrthoDB" id="2059610at2"/>
<dbReference type="AlphaFoldDB" id="A0A255IGN0"/>
<dbReference type="Proteomes" id="UP000247523">
    <property type="component" value="Unassembled WGS sequence"/>
</dbReference>
<evidence type="ECO:0000313" key="3">
    <source>
        <dbReference type="Proteomes" id="UP000216411"/>
    </source>
</evidence>
<protein>
    <recommendedName>
        <fullName evidence="5">Molecular chaperone</fullName>
    </recommendedName>
</protein>
<dbReference type="EMBL" id="NOKA02000032">
    <property type="protein sequence ID" value="RDY30607.1"/>
    <property type="molecule type" value="Genomic_DNA"/>
</dbReference>
<evidence type="ECO:0000313" key="1">
    <source>
        <dbReference type="EMBL" id="PXV90210.1"/>
    </source>
</evidence>
<evidence type="ECO:0008006" key="5">
    <source>
        <dbReference type="Google" id="ProtNLM"/>
    </source>
</evidence>
<evidence type="ECO:0000313" key="4">
    <source>
        <dbReference type="Proteomes" id="UP000247523"/>
    </source>
</evidence>
<evidence type="ECO:0000313" key="2">
    <source>
        <dbReference type="EMBL" id="RDY30607.1"/>
    </source>
</evidence>